<dbReference type="AlphaFoldDB" id="A0A381R531"/>
<dbReference type="EMBL" id="UINC01001704">
    <property type="protein sequence ID" value="SUZ86866.1"/>
    <property type="molecule type" value="Genomic_DNA"/>
</dbReference>
<accession>A0A381R531</accession>
<name>A0A381R531_9ZZZZ</name>
<protein>
    <recommendedName>
        <fullName evidence="2">Smr domain-containing protein</fullName>
    </recommendedName>
</protein>
<sequence length="72" mass="8295">MKLKTLDLHGIKHSDVDLKVENFVLLNQEQIPLEIVCGNSQRMIDLVTATLDRIECEEFNQVQFGTIIVRKL</sequence>
<organism evidence="1">
    <name type="scientific">marine metagenome</name>
    <dbReference type="NCBI Taxonomy" id="408172"/>
    <lineage>
        <taxon>unclassified sequences</taxon>
        <taxon>metagenomes</taxon>
        <taxon>ecological metagenomes</taxon>
    </lineage>
</organism>
<proteinExistence type="predicted"/>
<evidence type="ECO:0000313" key="1">
    <source>
        <dbReference type="EMBL" id="SUZ86866.1"/>
    </source>
</evidence>
<evidence type="ECO:0008006" key="2">
    <source>
        <dbReference type="Google" id="ProtNLM"/>
    </source>
</evidence>
<reference evidence="1" key="1">
    <citation type="submission" date="2018-05" db="EMBL/GenBank/DDBJ databases">
        <authorList>
            <person name="Lanie J.A."/>
            <person name="Ng W.-L."/>
            <person name="Kazmierczak K.M."/>
            <person name="Andrzejewski T.M."/>
            <person name="Davidsen T.M."/>
            <person name="Wayne K.J."/>
            <person name="Tettelin H."/>
            <person name="Glass J.I."/>
            <person name="Rusch D."/>
            <person name="Podicherti R."/>
            <person name="Tsui H.-C.T."/>
            <person name="Winkler M.E."/>
        </authorList>
    </citation>
    <scope>NUCLEOTIDE SEQUENCE</scope>
</reference>
<gene>
    <name evidence="1" type="ORF">METZ01_LOCUS39720</name>
</gene>